<feature type="domain" description="HTH tetR-type" evidence="6">
    <location>
        <begin position="31"/>
        <end position="90"/>
    </location>
</feature>
<keyword evidence="1" id="KW-0805">Transcription regulation</keyword>
<gene>
    <name evidence="7" type="ORF">EIY87_31220</name>
</gene>
<dbReference type="SUPFAM" id="SSF48498">
    <property type="entry name" value="Tetracyclin repressor-like, C-terminal domain"/>
    <property type="match status" value="1"/>
</dbReference>
<dbReference type="PANTHER" id="PTHR30055">
    <property type="entry name" value="HTH-TYPE TRANSCRIPTIONAL REGULATOR RUTR"/>
    <property type="match status" value="1"/>
</dbReference>
<evidence type="ECO:0000256" key="3">
    <source>
        <dbReference type="ARBA" id="ARBA00023163"/>
    </source>
</evidence>
<keyword evidence="3" id="KW-0804">Transcription</keyword>
<keyword evidence="2 4" id="KW-0238">DNA-binding</keyword>
<evidence type="ECO:0000256" key="5">
    <source>
        <dbReference type="SAM" id="MobiDB-lite"/>
    </source>
</evidence>
<feature type="region of interest" description="Disordered" evidence="5">
    <location>
        <begin position="1"/>
        <end position="31"/>
    </location>
</feature>
<dbReference type="Gene3D" id="1.10.357.10">
    <property type="entry name" value="Tetracycline Repressor, domain 2"/>
    <property type="match status" value="1"/>
</dbReference>
<protein>
    <submittedName>
        <fullName evidence="7">TetR/AcrR family transcriptional regulator</fullName>
    </submittedName>
</protein>
<dbReference type="InterPro" id="IPR050109">
    <property type="entry name" value="HTH-type_TetR-like_transc_reg"/>
</dbReference>
<accession>A0A3R9F795</accession>
<keyword evidence="8" id="KW-1185">Reference proteome</keyword>
<sequence length="236" mass="25798">MRPPSKLRGVTSCTVDPMPTTDNAPARRDARRNRERLLECARRAFADRGAGAALDGIARDAGLVVGTLYRHFPTRLDLLCAVLEPKLRRVVGEVTAATGLDDPWEGLRTLLEVLGTAQAGDQAFADFLARRFPGDERTEAVHNEICALSQGVLDRAQAAGVVRPDVTGADLFLVLWASARIAEVTWHASPSLWRRHMHLALDGFRASDRLYLGETAWNANQLFRAVTGQGAHSPAR</sequence>
<dbReference type="PRINTS" id="PR00455">
    <property type="entry name" value="HTHTETR"/>
</dbReference>
<evidence type="ECO:0000256" key="4">
    <source>
        <dbReference type="PROSITE-ProRule" id="PRU00335"/>
    </source>
</evidence>
<feature type="DNA-binding region" description="H-T-H motif" evidence="4">
    <location>
        <begin position="53"/>
        <end position="72"/>
    </location>
</feature>
<dbReference type="AlphaFoldDB" id="A0A3R9F795"/>
<evidence type="ECO:0000313" key="7">
    <source>
        <dbReference type="EMBL" id="RSD14107.1"/>
    </source>
</evidence>
<evidence type="ECO:0000256" key="2">
    <source>
        <dbReference type="ARBA" id="ARBA00023125"/>
    </source>
</evidence>
<organism evidence="7 8">
    <name type="scientific">Amycolatopsis eburnea</name>
    <dbReference type="NCBI Taxonomy" id="2267691"/>
    <lineage>
        <taxon>Bacteria</taxon>
        <taxon>Bacillati</taxon>
        <taxon>Actinomycetota</taxon>
        <taxon>Actinomycetes</taxon>
        <taxon>Pseudonocardiales</taxon>
        <taxon>Pseudonocardiaceae</taxon>
        <taxon>Amycolatopsis</taxon>
    </lineage>
</organism>
<dbReference type="Pfam" id="PF00440">
    <property type="entry name" value="TetR_N"/>
    <property type="match status" value="1"/>
</dbReference>
<dbReference type="InterPro" id="IPR049445">
    <property type="entry name" value="TetR_SbtR-like_C"/>
</dbReference>
<dbReference type="GO" id="GO:0000976">
    <property type="term" value="F:transcription cis-regulatory region binding"/>
    <property type="evidence" value="ECO:0007669"/>
    <property type="project" value="TreeGrafter"/>
</dbReference>
<evidence type="ECO:0000256" key="1">
    <source>
        <dbReference type="ARBA" id="ARBA00023015"/>
    </source>
</evidence>
<dbReference type="InterPro" id="IPR036271">
    <property type="entry name" value="Tet_transcr_reg_TetR-rel_C_sf"/>
</dbReference>
<dbReference type="Pfam" id="PF21597">
    <property type="entry name" value="TetR_C_43"/>
    <property type="match status" value="1"/>
</dbReference>
<dbReference type="PANTHER" id="PTHR30055:SF234">
    <property type="entry name" value="HTH-TYPE TRANSCRIPTIONAL REGULATOR BETI"/>
    <property type="match status" value="1"/>
</dbReference>
<dbReference type="PROSITE" id="PS50977">
    <property type="entry name" value="HTH_TETR_2"/>
    <property type="match status" value="1"/>
</dbReference>
<dbReference type="InterPro" id="IPR009057">
    <property type="entry name" value="Homeodomain-like_sf"/>
</dbReference>
<dbReference type="GO" id="GO:0003700">
    <property type="term" value="F:DNA-binding transcription factor activity"/>
    <property type="evidence" value="ECO:0007669"/>
    <property type="project" value="TreeGrafter"/>
</dbReference>
<dbReference type="EMBL" id="RSEC01000058">
    <property type="protein sequence ID" value="RSD14107.1"/>
    <property type="molecule type" value="Genomic_DNA"/>
</dbReference>
<proteinExistence type="predicted"/>
<evidence type="ECO:0000259" key="6">
    <source>
        <dbReference type="PROSITE" id="PS50977"/>
    </source>
</evidence>
<name>A0A3R9F795_9PSEU</name>
<comment type="caution">
    <text evidence="7">The sequence shown here is derived from an EMBL/GenBank/DDBJ whole genome shotgun (WGS) entry which is preliminary data.</text>
</comment>
<dbReference type="SUPFAM" id="SSF46689">
    <property type="entry name" value="Homeodomain-like"/>
    <property type="match status" value="1"/>
</dbReference>
<reference evidence="7 8" key="1">
    <citation type="submission" date="2018-12" db="EMBL/GenBank/DDBJ databases">
        <title>Amycolatopsis eburnea sp. nov. actinomycete associate with arbuscular mycorrhiza fungal spore.</title>
        <authorList>
            <person name="Lumyong S."/>
            <person name="Chaiya L."/>
        </authorList>
    </citation>
    <scope>NUCLEOTIDE SEQUENCE [LARGE SCALE GENOMIC DNA]</scope>
    <source>
        <strain evidence="7 8">GLM-1</strain>
    </source>
</reference>
<dbReference type="Proteomes" id="UP000267081">
    <property type="component" value="Unassembled WGS sequence"/>
</dbReference>
<evidence type="ECO:0000313" key="8">
    <source>
        <dbReference type="Proteomes" id="UP000267081"/>
    </source>
</evidence>
<dbReference type="InterPro" id="IPR001647">
    <property type="entry name" value="HTH_TetR"/>
</dbReference>